<organism evidence="2">
    <name type="scientific">mine drainage metagenome</name>
    <dbReference type="NCBI Taxonomy" id="410659"/>
    <lineage>
        <taxon>unclassified sequences</taxon>
        <taxon>metagenomes</taxon>
        <taxon>ecological metagenomes</taxon>
    </lineage>
</organism>
<reference evidence="2" key="1">
    <citation type="submission" date="2009-10" db="EMBL/GenBank/DDBJ databases">
        <title>Diversity of trophic interactions inside an arsenic-rich microbial ecosystem.</title>
        <authorList>
            <person name="Bertin P.N."/>
            <person name="Heinrich-Salmeron A."/>
            <person name="Pelletier E."/>
            <person name="Goulhen-Chollet F."/>
            <person name="Arsene-Ploetze F."/>
            <person name="Gallien S."/>
            <person name="Calteau A."/>
            <person name="Vallenet D."/>
            <person name="Casiot C."/>
            <person name="Chane-Woon-Ming B."/>
            <person name="Giloteaux L."/>
            <person name="Barakat M."/>
            <person name="Bonnefoy V."/>
            <person name="Bruneel O."/>
            <person name="Chandler M."/>
            <person name="Cleiss J."/>
            <person name="Duran R."/>
            <person name="Elbaz-Poulichet F."/>
            <person name="Fonknechten N."/>
            <person name="Lauga B."/>
            <person name="Mornico D."/>
            <person name="Ortet P."/>
            <person name="Schaeffer C."/>
            <person name="Siguier P."/>
            <person name="Alexander Thil Smith A."/>
            <person name="Van Dorsselaer A."/>
            <person name="Weissenbach J."/>
            <person name="Medigue C."/>
            <person name="Le Paslier D."/>
        </authorList>
    </citation>
    <scope>NUCLEOTIDE SEQUENCE</scope>
</reference>
<feature type="transmembrane region" description="Helical" evidence="1">
    <location>
        <begin position="45"/>
        <end position="69"/>
    </location>
</feature>
<keyword evidence="1" id="KW-1133">Transmembrane helix</keyword>
<feature type="transmembrane region" description="Helical" evidence="1">
    <location>
        <begin position="195"/>
        <end position="214"/>
    </location>
</feature>
<sequence length="215" mass="23101">MPMLSPQALLILAVGVVGVLHTMVPDHWAPIALLARRRKWSQLQVGRAALLAGLGHTVSTLVIATIVWAGGIYVAQRFGHLLGILSSVALVAFGLWIAIAGWRELREHDRAHVHGHAHDRDDGRSRGALLVILGSSPMIEGIPAFFAASRYGVAQLVTMSIVFAASTMLTYLVLCLLSSAGLARLQFGRFERYGEVISGLFIALLGAFFAVFPAL</sequence>
<feature type="transmembrane region" description="Helical" evidence="1">
    <location>
        <begin position="160"/>
        <end position="183"/>
    </location>
</feature>
<dbReference type="AlphaFoldDB" id="E6Q636"/>
<proteinExistence type="predicted"/>
<evidence type="ECO:0000256" key="1">
    <source>
        <dbReference type="SAM" id="Phobius"/>
    </source>
</evidence>
<feature type="transmembrane region" description="Helical" evidence="1">
    <location>
        <begin position="128"/>
        <end position="148"/>
    </location>
</feature>
<comment type="caution">
    <text evidence="2">The sequence shown here is derived from an EMBL/GenBank/DDBJ whole genome shotgun (WGS) entry which is preliminary data.</text>
</comment>
<accession>E6Q636</accession>
<feature type="transmembrane region" description="Helical" evidence="1">
    <location>
        <begin position="81"/>
        <end position="102"/>
    </location>
</feature>
<feature type="transmembrane region" description="Helical" evidence="1">
    <location>
        <begin position="6"/>
        <end position="24"/>
    </location>
</feature>
<dbReference type="EMBL" id="CABO01000040">
    <property type="protein sequence ID" value="CBI02657.1"/>
    <property type="molecule type" value="Genomic_DNA"/>
</dbReference>
<gene>
    <name evidence="2" type="ORF">CARN4_2505</name>
</gene>
<protein>
    <recommendedName>
        <fullName evidence="3">High-affinity nickel-transport protein</fullName>
    </recommendedName>
</protein>
<name>E6Q636_9ZZZZ</name>
<evidence type="ECO:0000313" key="2">
    <source>
        <dbReference type="EMBL" id="CBI02657.1"/>
    </source>
</evidence>
<keyword evidence="1" id="KW-0812">Transmembrane</keyword>
<keyword evidence="1" id="KW-0472">Membrane</keyword>
<evidence type="ECO:0008006" key="3">
    <source>
        <dbReference type="Google" id="ProtNLM"/>
    </source>
</evidence>